<dbReference type="AlphaFoldDB" id="A0A3L8PMR5"/>
<reference evidence="11 12" key="1">
    <citation type="submission" date="2018-10" db="EMBL/GenBank/DDBJ databases">
        <title>Aeromicrobium sp. 9W16Y-2 whole genome shotgun sequence.</title>
        <authorList>
            <person name="Li F."/>
        </authorList>
    </citation>
    <scope>NUCLEOTIDE SEQUENCE [LARGE SCALE GENOMIC DNA]</scope>
    <source>
        <strain evidence="11 12">9W16Y-2</strain>
    </source>
</reference>
<dbReference type="Pfam" id="PF00535">
    <property type="entry name" value="Glycos_transf_2"/>
    <property type="match status" value="1"/>
</dbReference>
<dbReference type="EMBL" id="RDBF01000003">
    <property type="protein sequence ID" value="RLV56591.1"/>
    <property type="molecule type" value="Genomic_DNA"/>
</dbReference>
<dbReference type="GO" id="GO:0005886">
    <property type="term" value="C:plasma membrane"/>
    <property type="evidence" value="ECO:0007669"/>
    <property type="project" value="TreeGrafter"/>
</dbReference>
<evidence type="ECO:0000256" key="2">
    <source>
        <dbReference type="ARBA" id="ARBA00022475"/>
    </source>
</evidence>
<dbReference type="OrthoDB" id="9811884at2"/>
<protein>
    <submittedName>
        <fullName evidence="11">Glycosyltransferase</fullName>
    </submittedName>
</protein>
<evidence type="ECO:0000256" key="6">
    <source>
        <dbReference type="ARBA" id="ARBA00022985"/>
    </source>
</evidence>
<evidence type="ECO:0000259" key="10">
    <source>
        <dbReference type="Pfam" id="PF00535"/>
    </source>
</evidence>
<evidence type="ECO:0000256" key="3">
    <source>
        <dbReference type="ARBA" id="ARBA00022676"/>
    </source>
</evidence>
<keyword evidence="2" id="KW-1003">Cell membrane</keyword>
<keyword evidence="8 9" id="KW-0472">Membrane</keyword>
<keyword evidence="4 11" id="KW-0808">Transferase</keyword>
<evidence type="ECO:0000256" key="4">
    <source>
        <dbReference type="ARBA" id="ARBA00022679"/>
    </source>
</evidence>
<dbReference type="PANTHER" id="PTHR48090:SF3">
    <property type="entry name" value="UNDECAPRENYL-PHOSPHATE 4-DEOXY-4-FORMAMIDO-L-ARABINOSE TRANSFERASE"/>
    <property type="match status" value="1"/>
</dbReference>
<dbReference type="PANTHER" id="PTHR48090">
    <property type="entry name" value="UNDECAPRENYL-PHOSPHATE 4-DEOXY-4-FORMAMIDO-L-ARABINOSE TRANSFERASE-RELATED"/>
    <property type="match status" value="1"/>
</dbReference>
<evidence type="ECO:0000313" key="12">
    <source>
        <dbReference type="Proteomes" id="UP000282515"/>
    </source>
</evidence>
<gene>
    <name evidence="11" type="ORF">D9V41_05835</name>
</gene>
<evidence type="ECO:0000313" key="11">
    <source>
        <dbReference type="EMBL" id="RLV56591.1"/>
    </source>
</evidence>
<keyword evidence="6" id="KW-0448">Lipopolysaccharide biosynthesis</keyword>
<accession>A0A3L8PMR5</accession>
<feature type="transmembrane region" description="Helical" evidence="9">
    <location>
        <begin position="241"/>
        <end position="268"/>
    </location>
</feature>
<comment type="caution">
    <text evidence="11">The sequence shown here is derived from an EMBL/GenBank/DDBJ whole genome shotgun (WGS) entry which is preliminary data.</text>
</comment>
<keyword evidence="5 9" id="KW-0812">Transmembrane</keyword>
<comment type="similarity">
    <text evidence="1">Belongs to the glycosyltransferase 2 family.</text>
</comment>
<dbReference type="Proteomes" id="UP000282515">
    <property type="component" value="Unassembled WGS sequence"/>
</dbReference>
<keyword evidence="3" id="KW-0328">Glycosyltransferase</keyword>
<evidence type="ECO:0000256" key="5">
    <source>
        <dbReference type="ARBA" id="ARBA00022692"/>
    </source>
</evidence>
<dbReference type="SUPFAM" id="SSF53448">
    <property type="entry name" value="Nucleotide-diphospho-sugar transferases"/>
    <property type="match status" value="1"/>
</dbReference>
<organism evidence="11 12">
    <name type="scientific">Aeromicrobium phragmitis</name>
    <dbReference type="NCBI Taxonomy" id="2478914"/>
    <lineage>
        <taxon>Bacteria</taxon>
        <taxon>Bacillati</taxon>
        <taxon>Actinomycetota</taxon>
        <taxon>Actinomycetes</taxon>
        <taxon>Propionibacteriales</taxon>
        <taxon>Nocardioidaceae</taxon>
        <taxon>Aeromicrobium</taxon>
    </lineage>
</organism>
<dbReference type="InterPro" id="IPR001173">
    <property type="entry name" value="Glyco_trans_2-like"/>
</dbReference>
<feature type="domain" description="Glycosyltransferase 2-like" evidence="10">
    <location>
        <begin position="12"/>
        <end position="153"/>
    </location>
</feature>
<dbReference type="InterPro" id="IPR050256">
    <property type="entry name" value="Glycosyltransferase_2"/>
</dbReference>
<dbReference type="InterPro" id="IPR029044">
    <property type="entry name" value="Nucleotide-diphossugar_trans"/>
</dbReference>
<dbReference type="RefSeq" id="WP_121793596.1">
    <property type="nucleotide sequence ID" value="NZ_RDBF01000003.1"/>
</dbReference>
<name>A0A3L8PMR5_9ACTN</name>
<evidence type="ECO:0000256" key="8">
    <source>
        <dbReference type="ARBA" id="ARBA00023136"/>
    </source>
</evidence>
<sequence length="329" mass="35664">MTSTRSSTITVSVVIPVYAGRKTLPMLVEELAELRSSSTPNGRRFEITEVILVWDHGPDESDQTIRELADRHEWVRPLWLSRNFGQHPATIAGMAATGSDWIVTMDEDGQHDPAKIADLIDAAFTDRASLVYAAPSNPPPHSWFRNMASRLVKNVAARALTGGSISHFHSFRLIAGDAGRAIAAYAGPQTFLDVALSWVSPTSVTAPVAMRAEGREASNYNLRRLLSHFWRLVISSGNRPLRLVSGFGALCAILGVFYALIVVVQYFAGDIPVAGWTTVTVATLVLGGVMLTALGVIAEYVGLAANAAIGRPLYVVLEDPKQRFLRDGL</sequence>
<dbReference type="Gene3D" id="3.90.550.10">
    <property type="entry name" value="Spore Coat Polysaccharide Biosynthesis Protein SpsA, Chain A"/>
    <property type="match status" value="1"/>
</dbReference>
<feature type="transmembrane region" description="Helical" evidence="9">
    <location>
        <begin position="274"/>
        <end position="301"/>
    </location>
</feature>
<evidence type="ECO:0000256" key="1">
    <source>
        <dbReference type="ARBA" id="ARBA00006739"/>
    </source>
</evidence>
<evidence type="ECO:0000256" key="7">
    <source>
        <dbReference type="ARBA" id="ARBA00022989"/>
    </source>
</evidence>
<evidence type="ECO:0000256" key="9">
    <source>
        <dbReference type="SAM" id="Phobius"/>
    </source>
</evidence>
<proteinExistence type="inferred from homology"/>
<dbReference type="GO" id="GO:0099621">
    <property type="term" value="F:undecaprenyl-phosphate 4-deoxy-4-formamido-L-arabinose transferase activity"/>
    <property type="evidence" value="ECO:0007669"/>
    <property type="project" value="TreeGrafter"/>
</dbReference>
<dbReference type="GO" id="GO:0009103">
    <property type="term" value="P:lipopolysaccharide biosynthetic process"/>
    <property type="evidence" value="ECO:0007669"/>
    <property type="project" value="UniProtKB-KW"/>
</dbReference>
<keyword evidence="12" id="KW-1185">Reference proteome</keyword>
<keyword evidence="7 9" id="KW-1133">Transmembrane helix</keyword>